<dbReference type="HOGENOM" id="CLU_1073934_0_0_1"/>
<dbReference type="EMBL" id="GL883100">
    <property type="protein sequence ID" value="EGG08569.1"/>
    <property type="molecule type" value="Genomic_DNA"/>
</dbReference>
<dbReference type="Proteomes" id="UP000001072">
    <property type="component" value="Unassembled WGS sequence"/>
</dbReference>
<name>F4RGP6_MELLP</name>
<dbReference type="RefSeq" id="XP_007408155.1">
    <property type="nucleotide sequence ID" value="XM_007408093.1"/>
</dbReference>
<evidence type="ECO:0000256" key="1">
    <source>
        <dbReference type="SAM" id="MobiDB-lite"/>
    </source>
</evidence>
<feature type="region of interest" description="Disordered" evidence="1">
    <location>
        <begin position="130"/>
        <end position="162"/>
    </location>
</feature>
<dbReference type="InParanoid" id="F4RGP6"/>
<reference evidence="3" key="1">
    <citation type="journal article" date="2011" name="Proc. Natl. Acad. Sci. U.S.A.">
        <title>Obligate biotrophy features unraveled by the genomic analysis of rust fungi.</title>
        <authorList>
            <person name="Duplessis S."/>
            <person name="Cuomo C.A."/>
            <person name="Lin Y.-C."/>
            <person name="Aerts A."/>
            <person name="Tisserant E."/>
            <person name="Veneault-Fourrey C."/>
            <person name="Joly D.L."/>
            <person name="Hacquard S."/>
            <person name="Amselem J."/>
            <person name="Cantarel B.L."/>
            <person name="Chiu R."/>
            <person name="Coutinho P.M."/>
            <person name="Feau N."/>
            <person name="Field M."/>
            <person name="Frey P."/>
            <person name="Gelhaye E."/>
            <person name="Goldberg J."/>
            <person name="Grabherr M.G."/>
            <person name="Kodira C.D."/>
            <person name="Kohler A."/>
            <person name="Kuees U."/>
            <person name="Lindquist E.A."/>
            <person name="Lucas S.M."/>
            <person name="Mago R."/>
            <person name="Mauceli E."/>
            <person name="Morin E."/>
            <person name="Murat C."/>
            <person name="Pangilinan J.L."/>
            <person name="Park R."/>
            <person name="Pearson M."/>
            <person name="Quesneville H."/>
            <person name="Rouhier N."/>
            <person name="Sakthikumar S."/>
            <person name="Salamov A.A."/>
            <person name="Schmutz J."/>
            <person name="Selles B."/>
            <person name="Shapiro H."/>
            <person name="Tanguay P."/>
            <person name="Tuskan G.A."/>
            <person name="Henrissat B."/>
            <person name="Van de Peer Y."/>
            <person name="Rouze P."/>
            <person name="Ellis J.G."/>
            <person name="Dodds P.N."/>
            <person name="Schein J.E."/>
            <person name="Zhong S."/>
            <person name="Hamelin R.C."/>
            <person name="Grigoriev I.V."/>
            <person name="Szabo L.J."/>
            <person name="Martin F."/>
        </authorList>
    </citation>
    <scope>NUCLEOTIDE SEQUENCE [LARGE SCALE GENOMIC DNA]</scope>
    <source>
        <strain evidence="3">98AG31 / pathotype 3-4-7</strain>
    </source>
</reference>
<evidence type="ECO:0000313" key="3">
    <source>
        <dbReference type="Proteomes" id="UP000001072"/>
    </source>
</evidence>
<dbReference type="GeneID" id="18922470"/>
<dbReference type="AlphaFoldDB" id="F4RGP6"/>
<sequence>MPPPPLNLTTFRVKKVFTNDINDGYISGASANDRSAIESISSGPSSGFPSNLERSVTSPILERPLRIKRRIKKVIPVVPINNELESESSQPIQTPLMESDSRGLSETSLIMNLDGSVKSPHRKPALIIRRKTKKTAPQEFDQDAVDAESSNPSQPPCAEPEPVLEALPTSKRRLKHRGFALARGQDLEEAMRNWSAVEAEPDLTTEKVEEAYESDSVYSQASEYSHYGESLVDPWLNTKRRKS</sequence>
<gene>
    <name evidence="2" type="ORF">MELLADRAFT_105025</name>
</gene>
<evidence type="ECO:0000313" key="2">
    <source>
        <dbReference type="EMBL" id="EGG08569.1"/>
    </source>
</evidence>
<accession>F4RGP6</accession>
<proteinExistence type="predicted"/>
<dbReference type="KEGG" id="mlr:MELLADRAFT_105025"/>
<protein>
    <submittedName>
        <fullName evidence="2">Uncharacterized protein</fullName>
    </submittedName>
</protein>
<dbReference type="VEuPathDB" id="FungiDB:MELLADRAFT_105025"/>
<keyword evidence="3" id="KW-1185">Reference proteome</keyword>
<dbReference type="OrthoDB" id="10420572at2759"/>
<organism evidence="3">
    <name type="scientific">Melampsora larici-populina (strain 98AG31 / pathotype 3-4-7)</name>
    <name type="common">Poplar leaf rust fungus</name>
    <dbReference type="NCBI Taxonomy" id="747676"/>
    <lineage>
        <taxon>Eukaryota</taxon>
        <taxon>Fungi</taxon>
        <taxon>Dikarya</taxon>
        <taxon>Basidiomycota</taxon>
        <taxon>Pucciniomycotina</taxon>
        <taxon>Pucciniomycetes</taxon>
        <taxon>Pucciniales</taxon>
        <taxon>Melampsoraceae</taxon>
        <taxon>Melampsora</taxon>
    </lineage>
</organism>